<gene>
    <name evidence="2" type="ORF">V2V91_06445</name>
</gene>
<sequence length="232" mass="24901">MHIILIPGLWLDASSWDDVVPALRDAGHDPHPVTLPGVGEPADTSGEVGIADWVDAVVEMIDRLEGAVVLVGHSGGGNVAWGAADRRVDRVSRVILVDTLPPNPGGMIWEFPVVDGVVPFPGWDTFENPEIRDLSEAVRAEVAQRALSVPSRVPTDAITLADERRHRVPMTILMGTASADEISGLLEEPPAWAAELAASQHLSIVEIDSGHWPQFSVPDELAKHLVAAIRET</sequence>
<dbReference type="SUPFAM" id="SSF53474">
    <property type="entry name" value="alpha/beta-Hydrolases"/>
    <property type="match status" value="1"/>
</dbReference>
<organism evidence="2 3">
    <name type="scientific">Microbacterium schleiferi</name>
    <dbReference type="NCBI Taxonomy" id="69362"/>
    <lineage>
        <taxon>Bacteria</taxon>
        <taxon>Bacillati</taxon>
        <taxon>Actinomycetota</taxon>
        <taxon>Actinomycetes</taxon>
        <taxon>Micrococcales</taxon>
        <taxon>Microbacteriaceae</taxon>
        <taxon>Microbacterium</taxon>
    </lineage>
</organism>
<dbReference type="PANTHER" id="PTHR43194:SF2">
    <property type="entry name" value="PEROXISOMAL MEMBRANE PROTEIN LPX1"/>
    <property type="match status" value="1"/>
</dbReference>
<evidence type="ECO:0000259" key="1">
    <source>
        <dbReference type="Pfam" id="PF12697"/>
    </source>
</evidence>
<dbReference type="InterPro" id="IPR029058">
    <property type="entry name" value="AB_hydrolase_fold"/>
</dbReference>
<keyword evidence="2" id="KW-0378">Hydrolase</keyword>
<dbReference type="Proteomes" id="UP001351900">
    <property type="component" value="Unassembled WGS sequence"/>
</dbReference>
<name>A0ABU7V514_9MICO</name>
<comment type="caution">
    <text evidence="2">The sequence shown here is derived from an EMBL/GenBank/DDBJ whole genome shotgun (WGS) entry which is preliminary data.</text>
</comment>
<dbReference type="PANTHER" id="PTHR43194">
    <property type="entry name" value="HYDROLASE ALPHA/BETA FOLD FAMILY"/>
    <property type="match status" value="1"/>
</dbReference>
<dbReference type="GO" id="GO:0016787">
    <property type="term" value="F:hydrolase activity"/>
    <property type="evidence" value="ECO:0007669"/>
    <property type="project" value="UniProtKB-KW"/>
</dbReference>
<keyword evidence="3" id="KW-1185">Reference proteome</keyword>
<reference evidence="2 3" key="1">
    <citation type="submission" date="2024-01" db="EMBL/GenBank/DDBJ databases">
        <title>the genome sequence of strain Microbacterium schleiferi NBRC 15075.</title>
        <authorList>
            <person name="Ding Y."/>
            <person name="Zhang G."/>
        </authorList>
    </citation>
    <scope>NUCLEOTIDE SEQUENCE [LARGE SCALE GENOMIC DNA]</scope>
    <source>
        <strain evidence="2 3">NBRC 15075</strain>
    </source>
</reference>
<accession>A0ABU7V514</accession>
<dbReference type="Pfam" id="PF12697">
    <property type="entry name" value="Abhydrolase_6"/>
    <property type="match status" value="1"/>
</dbReference>
<dbReference type="InterPro" id="IPR050228">
    <property type="entry name" value="Carboxylesterase_BioH"/>
</dbReference>
<proteinExistence type="predicted"/>
<dbReference type="Gene3D" id="3.40.50.1820">
    <property type="entry name" value="alpha/beta hydrolase"/>
    <property type="match status" value="1"/>
</dbReference>
<dbReference type="InterPro" id="IPR000073">
    <property type="entry name" value="AB_hydrolase_1"/>
</dbReference>
<feature type="domain" description="AB hydrolase-1" evidence="1">
    <location>
        <begin position="3"/>
        <end position="223"/>
    </location>
</feature>
<protein>
    <submittedName>
        <fullName evidence="2">Alpha/beta hydrolase</fullName>
    </submittedName>
</protein>
<evidence type="ECO:0000313" key="2">
    <source>
        <dbReference type="EMBL" id="MEF2254779.1"/>
    </source>
</evidence>
<dbReference type="RefSeq" id="WP_331791245.1">
    <property type="nucleotide sequence ID" value="NZ_BAAAUO010000002.1"/>
</dbReference>
<dbReference type="EMBL" id="JAZHOV010000003">
    <property type="protein sequence ID" value="MEF2254779.1"/>
    <property type="molecule type" value="Genomic_DNA"/>
</dbReference>
<evidence type="ECO:0000313" key="3">
    <source>
        <dbReference type="Proteomes" id="UP001351900"/>
    </source>
</evidence>